<dbReference type="STRING" id="1940790.L21SP3_01366"/>
<comment type="subcellular location">
    <subcellularLocation>
        <location evidence="4">Cytoplasm</location>
    </subcellularLocation>
</comment>
<dbReference type="HAMAP" id="MF_00528">
    <property type="entry name" value="Maf"/>
    <property type="match status" value="1"/>
</dbReference>
<comment type="similarity">
    <text evidence="4">Belongs to the Maf family.</text>
</comment>
<comment type="catalytic activity">
    <reaction evidence="4">
        <text>a 2'-deoxyribonucleoside 5'-triphosphate + H2O = a 2'-deoxyribonucleoside 5'-phosphate + diphosphate + H(+)</text>
        <dbReference type="Rhea" id="RHEA:44644"/>
        <dbReference type="ChEBI" id="CHEBI:15377"/>
        <dbReference type="ChEBI" id="CHEBI:15378"/>
        <dbReference type="ChEBI" id="CHEBI:33019"/>
        <dbReference type="ChEBI" id="CHEBI:61560"/>
        <dbReference type="ChEBI" id="CHEBI:65317"/>
        <dbReference type="EC" id="3.6.1.9"/>
    </reaction>
</comment>
<dbReference type="OrthoDB" id="9807767at2"/>
<keyword evidence="2 4" id="KW-0378">Hydrolase</keyword>
<name>A0A1Q2HQB8_9BACT</name>
<evidence type="ECO:0000256" key="2">
    <source>
        <dbReference type="ARBA" id="ARBA00022801"/>
    </source>
</evidence>
<comment type="caution">
    <text evidence="4">Lacks conserved residue(s) required for the propagation of feature annotation.</text>
</comment>
<sequence>MNSQKFILASASPRRRELLEEAGYIFDIVPSGVDEEGFKSAGLTPAGYTEKLAGAKAEAVAEDYPDIPVLGSDCIVELEGEIFEKPEDGRDAERIIRTLFSSPHNVITSVAVVLRSGGRKSVRTAITRIYPAKLTQEQISHHISTGKWRGRSGGYGVQDPHTEEYIEKIEGSFTNVVGLPMELTSEMLKEFGITPELQEN</sequence>
<dbReference type="PANTHER" id="PTHR43213">
    <property type="entry name" value="BIFUNCTIONAL DTTP/UTP PYROPHOSPHATASE/METHYLTRANSFERASE PROTEIN-RELATED"/>
    <property type="match status" value="1"/>
</dbReference>
<dbReference type="EMBL" id="CP019633">
    <property type="protein sequence ID" value="AQQ09560.1"/>
    <property type="molecule type" value="Genomic_DNA"/>
</dbReference>
<dbReference type="PANTHER" id="PTHR43213:SF5">
    <property type="entry name" value="BIFUNCTIONAL DTTP_UTP PYROPHOSPHATASE_METHYLTRANSFERASE PROTEIN-RELATED"/>
    <property type="match status" value="1"/>
</dbReference>
<dbReference type="GO" id="GO:0009117">
    <property type="term" value="P:nucleotide metabolic process"/>
    <property type="evidence" value="ECO:0007669"/>
    <property type="project" value="UniProtKB-KW"/>
</dbReference>
<dbReference type="EC" id="3.6.1.9" evidence="4"/>
<dbReference type="InterPro" id="IPR029001">
    <property type="entry name" value="ITPase-like_fam"/>
</dbReference>
<gene>
    <name evidence="5" type="primary">yhdE</name>
    <name evidence="5" type="ORF">L21SP3_01366</name>
</gene>
<evidence type="ECO:0000256" key="4">
    <source>
        <dbReference type="HAMAP-Rule" id="MF_00528"/>
    </source>
</evidence>
<reference evidence="6" key="1">
    <citation type="submission" date="2017-02" db="EMBL/GenBank/DDBJ databases">
        <title>Comparative genomics and description of representatives of a novel lineage of planctomycetes thriving in anoxic sediments.</title>
        <authorList>
            <person name="Spring S."/>
            <person name="Bunk B."/>
            <person name="Sproer C."/>
            <person name="Klenk H.-P."/>
        </authorList>
    </citation>
    <scope>NUCLEOTIDE SEQUENCE [LARGE SCALE GENOMIC DNA]</scope>
    <source>
        <strain evidence="6">L21-RPul-D3</strain>
    </source>
</reference>
<protein>
    <recommendedName>
        <fullName evidence="4">Nucleoside triphosphate pyrophosphatase</fullName>
        <ecNumber evidence="4">3.6.1.9</ecNumber>
    </recommendedName>
    <alternativeName>
        <fullName evidence="4">Nucleotide pyrophosphatase</fullName>
        <shortName evidence="4">Nucleotide PPase</shortName>
    </alternativeName>
</protein>
<comment type="function">
    <text evidence="4">Nucleoside triphosphate pyrophosphatase. May have a dual role in cell division arrest and in preventing the incorporation of modified nucleotides into cellular nucleic acids.</text>
</comment>
<dbReference type="GO" id="GO:0005737">
    <property type="term" value="C:cytoplasm"/>
    <property type="evidence" value="ECO:0007669"/>
    <property type="project" value="UniProtKB-SubCell"/>
</dbReference>
<comment type="cofactor">
    <cofactor evidence="1 4">
        <name>a divalent metal cation</name>
        <dbReference type="ChEBI" id="CHEBI:60240"/>
    </cofactor>
</comment>
<dbReference type="RefSeq" id="WP_077540144.1">
    <property type="nucleotide sequence ID" value="NZ_CP019633.1"/>
</dbReference>
<evidence type="ECO:0000313" key="5">
    <source>
        <dbReference type="EMBL" id="AQQ09560.1"/>
    </source>
</evidence>
<dbReference type="SUPFAM" id="SSF52972">
    <property type="entry name" value="ITPase-like"/>
    <property type="match status" value="1"/>
</dbReference>
<keyword evidence="4" id="KW-0963">Cytoplasm</keyword>
<dbReference type="KEGG" id="pbu:L21SP3_01366"/>
<keyword evidence="3 4" id="KW-0546">Nucleotide metabolism</keyword>
<dbReference type="GO" id="GO:0047429">
    <property type="term" value="F:nucleoside triphosphate diphosphatase activity"/>
    <property type="evidence" value="ECO:0007669"/>
    <property type="project" value="UniProtKB-EC"/>
</dbReference>
<evidence type="ECO:0000313" key="6">
    <source>
        <dbReference type="Proteomes" id="UP000188273"/>
    </source>
</evidence>
<dbReference type="Pfam" id="PF02545">
    <property type="entry name" value="Maf"/>
    <property type="match status" value="1"/>
</dbReference>
<accession>A0A1Q2HQB8</accession>
<feature type="active site" description="Proton acceptor" evidence="4">
    <location>
        <position position="73"/>
    </location>
</feature>
<dbReference type="AlphaFoldDB" id="A0A1Q2HQB8"/>
<dbReference type="InterPro" id="IPR003697">
    <property type="entry name" value="Maf-like"/>
</dbReference>
<dbReference type="PIRSF" id="PIRSF006305">
    <property type="entry name" value="Maf"/>
    <property type="match status" value="1"/>
</dbReference>
<organism evidence="5 6">
    <name type="scientific">Sedimentisphaera cyanobacteriorum</name>
    <dbReference type="NCBI Taxonomy" id="1940790"/>
    <lineage>
        <taxon>Bacteria</taxon>
        <taxon>Pseudomonadati</taxon>
        <taxon>Planctomycetota</taxon>
        <taxon>Phycisphaerae</taxon>
        <taxon>Sedimentisphaerales</taxon>
        <taxon>Sedimentisphaeraceae</taxon>
        <taxon>Sedimentisphaera</taxon>
    </lineage>
</organism>
<dbReference type="CDD" id="cd00555">
    <property type="entry name" value="Maf"/>
    <property type="match status" value="1"/>
</dbReference>
<evidence type="ECO:0000256" key="3">
    <source>
        <dbReference type="ARBA" id="ARBA00023080"/>
    </source>
</evidence>
<keyword evidence="6" id="KW-1185">Reference proteome</keyword>
<dbReference type="Gene3D" id="3.90.950.10">
    <property type="match status" value="1"/>
</dbReference>
<proteinExistence type="inferred from homology"/>
<dbReference type="NCBIfam" id="TIGR00172">
    <property type="entry name" value="maf"/>
    <property type="match status" value="1"/>
</dbReference>
<comment type="catalytic activity">
    <reaction evidence="4">
        <text>a ribonucleoside 5'-triphosphate + H2O = a ribonucleoside 5'-phosphate + diphosphate + H(+)</text>
        <dbReference type="Rhea" id="RHEA:23996"/>
        <dbReference type="ChEBI" id="CHEBI:15377"/>
        <dbReference type="ChEBI" id="CHEBI:15378"/>
        <dbReference type="ChEBI" id="CHEBI:33019"/>
        <dbReference type="ChEBI" id="CHEBI:58043"/>
        <dbReference type="ChEBI" id="CHEBI:61557"/>
        <dbReference type="EC" id="3.6.1.9"/>
    </reaction>
</comment>
<dbReference type="Proteomes" id="UP000188273">
    <property type="component" value="Chromosome"/>
</dbReference>
<evidence type="ECO:0000256" key="1">
    <source>
        <dbReference type="ARBA" id="ARBA00001968"/>
    </source>
</evidence>